<feature type="transmembrane region" description="Helical" evidence="1">
    <location>
        <begin position="301"/>
        <end position="319"/>
    </location>
</feature>
<feature type="transmembrane region" description="Helical" evidence="1">
    <location>
        <begin position="112"/>
        <end position="130"/>
    </location>
</feature>
<dbReference type="AlphaFoldDB" id="A0A6J7CQA2"/>
<feature type="transmembrane region" description="Helical" evidence="1">
    <location>
        <begin position="183"/>
        <end position="204"/>
    </location>
</feature>
<gene>
    <name evidence="2" type="ORF">UFOPK3444_00074</name>
</gene>
<organism evidence="2">
    <name type="scientific">freshwater metagenome</name>
    <dbReference type="NCBI Taxonomy" id="449393"/>
    <lineage>
        <taxon>unclassified sequences</taxon>
        <taxon>metagenomes</taxon>
        <taxon>ecological metagenomes</taxon>
    </lineage>
</organism>
<feature type="transmembrane region" description="Helical" evidence="1">
    <location>
        <begin position="331"/>
        <end position="351"/>
    </location>
</feature>
<dbReference type="EMBL" id="CAFBLU010000001">
    <property type="protein sequence ID" value="CAB4859098.1"/>
    <property type="molecule type" value="Genomic_DNA"/>
</dbReference>
<feature type="transmembrane region" description="Helical" evidence="1">
    <location>
        <begin position="142"/>
        <end position="163"/>
    </location>
</feature>
<keyword evidence="1" id="KW-0812">Transmembrane</keyword>
<keyword evidence="1" id="KW-1133">Transmembrane helix</keyword>
<evidence type="ECO:0000313" key="2">
    <source>
        <dbReference type="EMBL" id="CAB4859098.1"/>
    </source>
</evidence>
<accession>A0A6J7CQA2</accession>
<feature type="transmembrane region" description="Helical" evidence="1">
    <location>
        <begin position="260"/>
        <end position="280"/>
    </location>
</feature>
<evidence type="ECO:0000256" key="1">
    <source>
        <dbReference type="SAM" id="Phobius"/>
    </source>
</evidence>
<sequence length="536" mass="59395">MVDDPKKPAPAGGSARRFDWFDGVFLLATGALSMMVMLPLLLTGRHLSGGDGLFTVDQLQYLAWVRDAGDHWLVGNLFDFRPDHRVFLHPGYLISGWLHRGLGVPLPEAYTAVWKPIAVIVVFFGIRQYCRRLIVGPWAQRTAMLLALFTLMGWSTLANWIGAGDSVRYSLDFISSEMWTGQLLMGYEFGAIAVFLLPLVLLLIERAREAEGAARIALASAGALLVTWLQPWQGAELIGIVLLVEGFRWWRRDTRPDLRLFWVVTAGLIPAIYYAAVAARDPSWKLAGEMNKRGAQAHWDWPLWAIALTVAPLAIPALISLHKRADGWQEIAVRFWPVAVLVVYLQPFGTFPYHSFQGLALPLAVLAVQCFGSGRPAWLPRPRWWWVVPVVLALSVPGTVHRMRMASDNVDKGYFPYYISPSEQEALRFLDAAPRGKVLADPYGGMLVPAYSGQEAYVGPRSWSPDWQERANLAAAVFLGVYPPAATQQVVRSTGARYIFVNCTGLTGTLPSLATALGPLLASEHRFGCATVYVLK</sequence>
<reference evidence="2" key="1">
    <citation type="submission" date="2020-05" db="EMBL/GenBank/DDBJ databases">
        <authorList>
            <person name="Chiriac C."/>
            <person name="Salcher M."/>
            <person name="Ghai R."/>
            <person name="Kavagutti S V."/>
        </authorList>
    </citation>
    <scope>NUCLEOTIDE SEQUENCE</scope>
</reference>
<protein>
    <submittedName>
        <fullName evidence="2">Unannotated protein</fullName>
    </submittedName>
</protein>
<keyword evidence="1" id="KW-0472">Membrane</keyword>
<name>A0A6J7CQA2_9ZZZZ</name>
<feature type="transmembrane region" description="Helical" evidence="1">
    <location>
        <begin position="384"/>
        <end position="400"/>
    </location>
</feature>
<feature type="transmembrane region" description="Helical" evidence="1">
    <location>
        <begin position="20"/>
        <end position="42"/>
    </location>
</feature>
<proteinExistence type="predicted"/>